<dbReference type="Pfam" id="PF01047">
    <property type="entry name" value="MarR"/>
    <property type="match status" value="1"/>
</dbReference>
<dbReference type="InterPro" id="IPR036388">
    <property type="entry name" value="WH-like_DNA-bd_sf"/>
</dbReference>
<keyword evidence="1" id="KW-0805">Transcription regulation</keyword>
<sequence length="144" mass="16571">MNHCRDEIPAIGMMGIVMHKMMNRAQEMYQEFDLNKSQAGVLFTLHQSDSMSQKELAARLNVTPPSITASIQKMERDGYLTRHPDPKDQRVMRLSLTEKGKSCIQGVRTVAQQMEELMFCNMTGEEIELLKRLLLQISDNLDRK</sequence>
<dbReference type="PRINTS" id="PR00598">
    <property type="entry name" value="HTHMARR"/>
</dbReference>
<dbReference type="GO" id="GO:0003700">
    <property type="term" value="F:DNA-binding transcription factor activity"/>
    <property type="evidence" value="ECO:0007669"/>
    <property type="project" value="InterPro"/>
</dbReference>
<gene>
    <name evidence="5" type="ORF">H9849_09065</name>
</gene>
<evidence type="ECO:0000256" key="1">
    <source>
        <dbReference type="ARBA" id="ARBA00023015"/>
    </source>
</evidence>
<dbReference type="Proteomes" id="UP000886805">
    <property type="component" value="Unassembled WGS sequence"/>
</dbReference>
<organism evidence="5 6">
    <name type="scientific">Candidatus Anaerobutyricum stercoripullorum</name>
    <dbReference type="NCBI Taxonomy" id="2838456"/>
    <lineage>
        <taxon>Bacteria</taxon>
        <taxon>Bacillati</taxon>
        <taxon>Bacillota</taxon>
        <taxon>Clostridia</taxon>
        <taxon>Lachnospirales</taxon>
        <taxon>Lachnospiraceae</taxon>
        <taxon>Anaerobutyricum</taxon>
    </lineage>
</organism>
<accession>A0A9D1X615</accession>
<dbReference type="InterPro" id="IPR036390">
    <property type="entry name" value="WH_DNA-bd_sf"/>
</dbReference>
<evidence type="ECO:0000259" key="4">
    <source>
        <dbReference type="PROSITE" id="PS50995"/>
    </source>
</evidence>
<protein>
    <submittedName>
        <fullName evidence="5">MarR family transcriptional regulator</fullName>
    </submittedName>
</protein>
<evidence type="ECO:0000256" key="2">
    <source>
        <dbReference type="ARBA" id="ARBA00023125"/>
    </source>
</evidence>
<dbReference type="SMART" id="SM00347">
    <property type="entry name" value="HTH_MARR"/>
    <property type="match status" value="1"/>
</dbReference>
<dbReference type="InterPro" id="IPR000835">
    <property type="entry name" value="HTH_MarR-typ"/>
</dbReference>
<dbReference type="EMBL" id="DXEQ01000274">
    <property type="protein sequence ID" value="HIX73156.1"/>
    <property type="molecule type" value="Genomic_DNA"/>
</dbReference>
<comment type="caution">
    <text evidence="5">The sequence shown here is derived from an EMBL/GenBank/DDBJ whole genome shotgun (WGS) entry which is preliminary data.</text>
</comment>
<feature type="domain" description="HTH marR-type" evidence="4">
    <location>
        <begin position="1"/>
        <end position="139"/>
    </location>
</feature>
<keyword evidence="2" id="KW-0238">DNA-binding</keyword>
<reference evidence="5" key="2">
    <citation type="submission" date="2021-04" db="EMBL/GenBank/DDBJ databases">
        <authorList>
            <person name="Gilroy R."/>
        </authorList>
    </citation>
    <scope>NUCLEOTIDE SEQUENCE</scope>
    <source>
        <strain evidence="5">ChiSxjej3B15-1167</strain>
    </source>
</reference>
<dbReference type="Gene3D" id="1.10.10.10">
    <property type="entry name" value="Winged helix-like DNA-binding domain superfamily/Winged helix DNA-binding domain"/>
    <property type="match status" value="1"/>
</dbReference>
<dbReference type="PROSITE" id="PS50995">
    <property type="entry name" value="HTH_MARR_2"/>
    <property type="match status" value="1"/>
</dbReference>
<evidence type="ECO:0000256" key="3">
    <source>
        <dbReference type="ARBA" id="ARBA00023163"/>
    </source>
</evidence>
<evidence type="ECO:0000313" key="6">
    <source>
        <dbReference type="Proteomes" id="UP000886805"/>
    </source>
</evidence>
<proteinExistence type="predicted"/>
<dbReference type="AlphaFoldDB" id="A0A9D1X615"/>
<evidence type="ECO:0000313" key="5">
    <source>
        <dbReference type="EMBL" id="HIX73156.1"/>
    </source>
</evidence>
<dbReference type="GO" id="GO:0003677">
    <property type="term" value="F:DNA binding"/>
    <property type="evidence" value="ECO:0007669"/>
    <property type="project" value="UniProtKB-KW"/>
</dbReference>
<dbReference type="PANTHER" id="PTHR42756">
    <property type="entry name" value="TRANSCRIPTIONAL REGULATOR, MARR"/>
    <property type="match status" value="1"/>
</dbReference>
<dbReference type="PANTHER" id="PTHR42756:SF1">
    <property type="entry name" value="TRANSCRIPTIONAL REPRESSOR OF EMRAB OPERON"/>
    <property type="match status" value="1"/>
</dbReference>
<dbReference type="SUPFAM" id="SSF46785">
    <property type="entry name" value="Winged helix' DNA-binding domain"/>
    <property type="match status" value="1"/>
</dbReference>
<name>A0A9D1X615_9FIRM</name>
<keyword evidence="3" id="KW-0804">Transcription</keyword>
<reference evidence="5" key="1">
    <citation type="journal article" date="2021" name="PeerJ">
        <title>Extensive microbial diversity within the chicken gut microbiome revealed by metagenomics and culture.</title>
        <authorList>
            <person name="Gilroy R."/>
            <person name="Ravi A."/>
            <person name="Getino M."/>
            <person name="Pursley I."/>
            <person name="Horton D.L."/>
            <person name="Alikhan N.F."/>
            <person name="Baker D."/>
            <person name="Gharbi K."/>
            <person name="Hall N."/>
            <person name="Watson M."/>
            <person name="Adriaenssens E.M."/>
            <person name="Foster-Nyarko E."/>
            <person name="Jarju S."/>
            <person name="Secka A."/>
            <person name="Antonio M."/>
            <person name="Oren A."/>
            <person name="Chaudhuri R.R."/>
            <person name="La Ragione R."/>
            <person name="Hildebrand F."/>
            <person name="Pallen M.J."/>
        </authorList>
    </citation>
    <scope>NUCLEOTIDE SEQUENCE</scope>
    <source>
        <strain evidence="5">ChiSxjej3B15-1167</strain>
    </source>
</reference>